<dbReference type="PANTHER" id="PTHR33154:SF33">
    <property type="entry name" value="TRANSCRIPTIONAL REPRESSOR SDPR"/>
    <property type="match status" value="1"/>
</dbReference>
<dbReference type="Gene3D" id="1.10.10.10">
    <property type="entry name" value="Winged helix-like DNA-binding domain superfamily/Winged helix DNA-binding domain"/>
    <property type="match status" value="1"/>
</dbReference>
<dbReference type="NCBIfam" id="NF033788">
    <property type="entry name" value="HTH_metalloreg"/>
    <property type="match status" value="1"/>
</dbReference>
<sequence>MTDIFGVVADATRRELLQVLLERYLAPESATGDISVGELVEKLGLSQPTVSKHLKVLRDSGLVAVREVGQHRYYRLEPGPLDVVEEWLVPFLSVDSLGGGLEQGEASGAFAAWSGVQMPASLRRAGESLQHPSDAGAAVGRAMADATHGTRHRFEEASEAVERKVFDPIRKKLKKD</sequence>
<dbReference type="EMBL" id="QEEX01000001">
    <property type="protein sequence ID" value="PWB97995.1"/>
    <property type="molecule type" value="Genomic_DNA"/>
</dbReference>
<dbReference type="SUPFAM" id="SSF46785">
    <property type="entry name" value="Winged helix' DNA-binding domain"/>
    <property type="match status" value="1"/>
</dbReference>
<proteinExistence type="predicted"/>
<evidence type="ECO:0000313" key="6">
    <source>
        <dbReference type="Proteomes" id="UP000244978"/>
    </source>
</evidence>
<reference evidence="6" key="1">
    <citation type="submission" date="2018-04" db="EMBL/GenBank/DDBJ databases">
        <authorList>
            <person name="Liu S."/>
            <person name="Wang Z."/>
            <person name="Li J."/>
        </authorList>
    </citation>
    <scope>NUCLEOTIDE SEQUENCE [LARGE SCALE GENOMIC DNA]</scope>
    <source>
        <strain evidence="6">S1194</strain>
    </source>
</reference>
<dbReference type="InterPro" id="IPR036388">
    <property type="entry name" value="WH-like_DNA-bd_sf"/>
</dbReference>
<protein>
    <submittedName>
        <fullName evidence="5">ArsR family transcriptional regulator</fullName>
    </submittedName>
</protein>
<dbReference type="InterPro" id="IPR011991">
    <property type="entry name" value="ArsR-like_HTH"/>
</dbReference>
<evidence type="ECO:0000256" key="1">
    <source>
        <dbReference type="ARBA" id="ARBA00023015"/>
    </source>
</evidence>
<dbReference type="SMART" id="SM00418">
    <property type="entry name" value="HTH_ARSR"/>
    <property type="match status" value="1"/>
</dbReference>
<dbReference type="InterPro" id="IPR051081">
    <property type="entry name" value="HTH_MetalResp_TranReg"/>
</dbReference>
<name>A0A2U1T2A2_9MICO</name>
<dbReference type="Pfam" id="PF01022">
    <property type="entry name" value="HTH_5"/>
    <property type="match status" value="1"/>
</dbReference>
<dbReference type="PROSITE" id="PS50987">
    <property type="entry name" value="HTH_ARSR_2"/>
    <property type="match status" value="1"/>
</dbReference>
<keyword evidence="1" id="KW-0805">Transcription regulation</keyword>
<keyword evidence="3" id="KW-0804">Transcription</keyword>
<dbReference type="InterPro" id="IPR001845">
    <property type="entry name" value="HTH_ArsR_DNA-bd_dom"/>
</dbReference>
<dbReference type="GO" id="GO:0003700">
    <property type="term" value="F:DNA-binding transcription factor activity"/>
    <property type="evidence" value="ECO:0007669"/>
    <property type="project" value="InterPro"/>
</dbReference>
<evidence type="ECO:0000256" key="2">
    <source>
        <dbReference type="ARBA" id="ARBA00023125"/>
    </source>
</evidence>
<dbReference type="GO" id="GO:0003677">
    <property type="term" value="F:DNA binding"/>
    <property type="evidence" value="ECO:0007669"/>
    <property type="project" value="UniProtKB-KW"/>
</dbReference>
<dbReference type="OrthoDB" id="3628603at2"/>
<dbReference type="Proteomes" id="UP000244978">
    <property type="component" value="Unassembled WGS sequence"/>
</dbReference>
<accession>A0A2U1T2A2</accession>
<gene>
    <name evidence="5" type="ORF">DF220_09270</name>
</gene>
<evidence type="ECO:0000259" key="4">
    <source>
        <dbReference type="PROSITE" id="PS50987"/>
    </source>
</evidence>
<evidence type="ECO:0000313" key="5">
    <source>
        <dbReference type="EMBL" id="PWB97995.1"/>
    </source>
</evidence>
<dbReference type="CDD" id="cd00090">
    <property type="entry name" value="HTH_ARSR"/>
    <property type="match status" value="1"/>
</dbReference>
<keyword evidence="2" id="KW-0238">DNA-binding</keyword>
<comment type="caution">
    <text evidence="5">The sequence shown here is derived from an EMBL/GenBank/DDBJ whole genome shotgun (WGS) entry which is preliminary data.</text>
</comment>
<dbReference type="KEGG" id="salc:C2138_00615"/>
<organism evidence="5 6">
    <name type="scientific">Homoserinimonas hongtaonis</name>
    <dbReference type="NCBI Taxonomy" id="2079791"/>
    <lineage>
        <taxon>Bacteria</taxon>
        <taxon>Bacillati</taxon>
        <taxon>Actinomycetota</taxon>
        <taxon>Actinomycetes</taxon>
        <taxon>Micrococcales</taxon>
        <taxon>Microbacteriaceae</taxon>
        <taxon>Homoserinimonas</taxon>
    </lineage>
</organism>
<evidence type="ECO:0000256" key="3">
    <source>
        <dbReference type="ARBA" id="ARBA00023163"/>
    </source>
</evidence>
<dbReference type="RefSeq" id="WP_108514699.1">
    <property type="nucleotide sequence ID" value="NZ_CP026951.1"/>
</dbReference>
<dbReference type="InterPro" id="IPR036390">
    <property type="entry name" value="WH_DNA-bd_sf"/>
</dbReference>
<keyword evidence="6" id="KW-1185">Reference proteome</keyword>
<feature type="domain" description="HTH arsR-type" evidence="4">
    <location>
        <begin position="1"/>
        <end position="96"/>
    </location>
</feature>
<dbReference type="PANTHER" id="PTHR33154">
    <property type="entry name" value="TRANSCRIPTIONAL REGULATOR, ARSR FAMILY"/>
    <property type="match status" value="1"/>
</dbReference>
<dbReference type="AlphaFoldDB" id="A0A2U1T2A2"/>